<evidence type="ECO:0000256" key="1">
    <source>
        <dbReference type="SAM" id="MobiDB-lite"/>
    </source>
</evidence>
<protein>
    <submittedName>
        <fullName evidence="2">GM13549</fullName>
    </submittedName>
</protein>
<organism evidence="3">
    <name type="scientific">Drosophila sechellia</name>
    <name type="common">Fruit fly</name>
    <dbReference type="NCBI Taxonomy" id="7238"/>
    <lineage>
        <taxon>Eukaryota</taxon>
        <taxon>Metazoa</taxon>
        <taxon>Ecdysozoa</taxon>
        <taxon>Arthropoda</taxon>
        <taxon>Hexapoda</taxon>
        <taxon>Insecta</taxon>
        <taxon>Pterygota</taxon>
        <taxon>Neoptera</taxon>
        <taxon>Endopterygota</taxon>
        <taxon>Diptera</taxon>
        <taxon>Brachycera</taxon>
        <taxon>Muscomorpha</taxon>
        <taxon>Ephydroidea</taxon>
        <taxon>Drosophilidae</taxon>
        <taxon>Drosophila</taxon>
        <taxon>Sophophora</taxon>
    </lineage>
</organism>
<dbReference type="InterPro" id="IPR036397">
    <property type="entry name" value="RNaseH_sf"/>
</dbReference>
<dbReference type="EMBL" id="CH481288">
    <property type="protein sequence ID" value="EDW53726.1"/>
    <property type="molecule type" value="Genomic_DNA"/>
</dbReference>
<dbReference type="Proteomes" id="UP000001292">
    <property type="component" value="Unassembled WGS sequence"/>
</dbReference>
<reference evidence="2 3" key="1">
    <citation type="journal article" date="2007" name="Nature">
        <title>Evolution of genes and genomes on the Drosophila phylogeny.</title>
        <authorList>
            <consortium name="Drosophila 12 Genomes Consortium"/>
            <person name="Clark A.G."/>
            <person name="Eisen M.B."/>
            <person name="Smith D.R."/>
            <person name="Bergman C.M."/>
            <person name="Oliver B."/>
            <person name="Markow T.A."/>
            <person name="Kaufman T.C."/>
            <person name="Kellis M."/>
            <person name="Gelbart W."/>
            <person name="Iyer V.N."/>
            <person name="Pollard D.A."/>
            <person name="Sackton T.B."/>
            <person name="Larracuente A.M."/>
            <person name="Singh N.D."/>
            <person name="Abad J.P."/>
            <person name="Abt D.N."/>
            <person name="Adryan B."/>
            <person name="Aguade M."/>
            <person name="Akashi H."/>
            <person name="Anderson W.W."/>
            <person name="Aquadro C.F."/>
            <person name="Ardell D.H."/>
            <person name="Arguello R."/>
            <person name="Artieri C.G."/>
            <person name="Barbash D.A."/>
            <person name="Barker D."/>
            <person name="Barsanti P."/>
            <person name="Batterham P."/>
            <person name="Batzoglou S."/>
            <person name="Begun D."/>
            <person name="Bhutkar A."/>
            <person name="Blanco E."/>
            <person name="Bosak S.A."/>
            <person name="Bradley R.K."/>
            <person name="Brand A.D."/>
            <person name="Brent M.R."/>
            <person name="Brooks A.N."/>
            <person name="Brown R.H."/>
            <person name="Butlin R.K."/>
            <person name="Caggese C."/>
            <person name="Calvi B.R."/>
            <person name="Bernardo de Carvalho A."/>
            <person name="Caspi A."/>
            <person name="Castrezana S."/>
            <person name="Celniker S.E."/>
            <person name="Chang J.L."/>
            <person name="Chapple C."/>
            <person name="Chatterji S."/>
            <person name="Chinwalla A."/>
            <person name="Civetta A."/>
            <person name="Clifton S.W."/>
            <person name="Comeron J.M."/>
            <person name="Costello J.C."/>
            <person name="Coyne J.A."/>
            <person name="Daub J."/>
            <person name="David R.G."/>
            <person name="Delcher A.L."/>
            <person name="Delehaunty K."/>
            <person name="Do C.B."/>
            <person name="Ebling H."/>
            <person name="Edwards K."/>
            <person name="Eickbush T."/>
            <person name="Evans J.D."/>
            <person name="Filipski A."/>
            <person name="Findeiss S."/>
            <person name="Freyhult E."/>
            <person name="Fulton L."/>
            <person name="Fulton R."/>
            <person name="Garcia A.C."/>
            <person name="Gardiner A."/>
            <person name="Garfield D.A."/>
            <person name="Garvin B.E."/>
            <person name="Gibson G."/>
            <person name="Gilbert D."/>
            <person name="Gnerre S."/>
            <person name="Godfrey J."/>
            <person name="Good R."/>
            <person name="Gotea V."/>
            <person name="Gravely B."/>
            <person name="Greenberg A.J."/>
            <person name="Griffiths-Jones S."/>
            <person name="Gross S."/>
            <person name="Guigo R."/>
            <person name="Gustafson E.A."/>
            <person name="Haerty W."/>
            <person name="Hahn M.W."/>
            <person name="Halligan D.L."/>
            <person name="Halpern A.L."/>
            <person name="Halter G.M."/>
            <person name="Han M.V."/>
            <person name="Heger A."/>
            <person name="Hillier L."/>
            <person name="Hinrichs A.S."/>
            <person name="Holmes I."/>
            <person name="Hoskins R.A."/>
            <person name="Hubisz M.J."/>
            <person name="Hultmark D."/>
            <person name="Huntley M.A."/>
            <person name="Jaffe D.B."/>
            <person name="Jagadeeshan S."/>
            <person name="Jeck W.R."/>
            <person name="Johnson J."/>
            <person name="Jones C.D."/>
            <person name="Jordan W.C."/>
            <person name="Karpen G.H."/>
            <person name="Kataoka E."/>
            <person name="Keightley P.D."/>
            <person name="Kheradpour P."/>
            <person name="Kirkness E.F."/>
            <person name="Koerich L.B."/>
            <person name="Kristiansen K."/>
            <person name="Kudrna D."/>
            <person name="Kulathinal R.J."/>
            <person name="Kumar S."/>
            <person name="Kwok R."/>
            <person name="Lander E."/>
            <person name="Langley C.H."/>
            <person name="Lapoint R."/>
            <person name="Lazzaro B.P."/>
            <person name="Lee S.J."/>
            <person name="Levesque L."/>
            <person name="Li R."/>
            <person name="Lin C.F."/>
            <person name="Lin M.F."/>
            <person name="Lindblad-Toh K."/>
            <person name="Llopart A."/>
            <person name="Long M."/>
            <person name="Low L."/>
            <person name="Lozovsky E."/>
            <person name="Lu J."/>
            <person name="Luo M."/>
            <person name="Machado C.A."/>
            <person name="Makalowski W."/>
            <person name="Marzo M."/>
            <person name="Matsuda M."/>
            <person name="Matzkin L."/>
            <person name="McAllister B."/>
            <person name="McBride C.S."/>
            <person name="McKernan B."/>
            <person name="McKernan K."/>
            <person name="Mendez-Lago M."/>
            <person name="Minx P."/>
            <person name="Mollenhauer M.U."/>
            <person name="Montooth K."/>
            <person name="Mount S.M."/>
            <person name="Mu X."/>
            <person name="Myers E."/>
            <person name="Negre B."/>
            <person name="Newfeld S."/>
            <person name="Nielsen R."/>
            <person name="Noor M.A."/>
            <person name="O'Grady P."/>
            <person name="Pachter L."/>
            <person name="Papaceit M."/>
            <person name="Parisi M.J."/>
            <person name="Parisi M."/>
            <person name="Parts L."/>
            <person name="Pedersen J.S."/>
            <person name="Pesole G."/>
            <person name="Phillippy A.M."/>
            <person name="Ponting C.P."/>
            <person name="Pop M."/>
            <person name="Porcelli D."/>
            <person name="Powell J.R."/>
            <person name="Prohaska S."/>
            <person name="Pruitt K."/>
            <person name="Puig M."/>
            <person name="Quesneville H."/>
            <person name="Ram K.R."/>
            <person name="Rand D."/>
            <person name="Rasmussen M.D."/>
            <person name="Reed L.K."/>
            <person name="Reenan R."/>
            <person name="Reily A."/>
            <person name="Remington K.A."/>
            <person name="Rieger T.T."/>
            <person name="Ritchie M.G."/>
            <person name="Robin C."/>
            <person name="Rogers Y.H."/>
            <person name="Rohde C."/>
            <person name="Rozas J."/>
            <person name="Rubenfield M.J."/>
            <person name="Ruiz A."/>
            <person name="Russo S."/>
            <person name="Salzberg S.L."/>
            <person name="Sanchez-Gracia A."/>
            <person name="Saranga D.J."/>
            <person name="Sato H."/>
            <person name="Schaeffer S.W."/>
            <person name="Schatz M.C."/>
            <person name="Schlenke T."/>
            <person name="Schwartz R."/>
            <person name="Segarra C."/>
            <person name="Singh R.S."/>
            <person name="Sirot L."/>
            <person name="Sirota M."/>
            <person name="Sisneros N.B."/>
            <person name="Smith C.D."/>
            <person name="Smith T.F."/>
            <person name="Spieth J."/>
            <person name="Stage D.E."/>
            <person name="Stark A."/>
            <person name="Stephan W."/>
            <person name="Strausberg R.L."/>
            <person name="Strempel S."/>
            <person name="Sturgill D."/>
            <person name="Sutton G."/>
            <person name="Sutton G.G."/>
            <person name="Tao W."/>
            <person name="Teichmann S."/>
            <person name="Tobari Y.N."/>
            <person name="Tomimura Y."/>
            <person name="Tsolas J.M."/>
            <person name="Valente V.L."/>
            <person name="Venter E."/>
            <person name="Venter J.C."/>
            <person name="Vicario S."/>
            <person name="Vieira F.G."/>
            <person name="Vilella A.J."/>
            <person name="Villasante A."/>
            <person name="Walenz B."/>
            <person name="Wang J."/>
            <person name="Wasserman M."/>
            <person name="Watts T."/>
            <person name="Wilson D."/>
            <person name="Wilson R.K."/>
            <person name="Wing R.A."/>
            <person name="Wolfner M.F."/>
            <person name="Wong A."/>
            <person name="Wong G.K."/>
            <person name="Wu C.I."/>
            <person name="Wu G."/>
            <person name="Yamamoto D."/>
            <person name="Yang H.P."/>
            <person name="Yang S.P."/>
            <person name="Yorke J.A."/>
            <person name="Yoshida K."/>
            <person name="Zdobnov E."/>
            <person name="Zhang P."/>
            <person name="Zhang Y."/>
            <person name="Zimin A.V."/>
            <person name="Baldwin J."/>
            <person name="Abdouelleil A."/>
            <person name="Abdulkadir J."/>
            <person name="Abebe A."/>
            <person name="Abera B."/>
            <person name="Abreu J."/>
            <person name="Acer S.C."/>
            <person name="Aftuck L."/>
            <person name="Alexander A."/>
            <person name="An P."/>
            <person name="Anderson E."/>
            <person name="Anderson S."/>
            <person name="Arachi H."/>
            <person name="Azer M."/>
            <person name="Bachantsang P."/>
            <person name="Barry A."/>
            <person name="Bayul T."/>
            <person name="Berlin A."/>
            <person name="Bessette D."/>
            <person name="Bloom T."/>
            <person name="Blye J."/>
            <person name="Boguslavskiy L."/>
            <person name="Bonnet C."/>
            <person name="Boukhgalter B."/>
            <person name="Bourzgui I."/>
            <person name="Brown A."/>
            <person name="Cahill P."/>
            <person name="Channer S."/>
            <person name="Cheshatsang Y."/>
            <person name="Chuda L."/>
            <person name="Citroen M."/>
            <person name="Collymore A."/>
            <person name="Cooke P."/>
            <person name="Costello M."/>
            <person name="D'Aco K."/>
            <person name="Daza R."/>
            <person name="De Haan G."/>
            <person name="DeGray S."/>
            <person name="DeMaso C."/>
            <person name="Dhargay N."/>
            <person name="Dooley K."/>
            <person name="Dooley E."/>
            <person name="Doricent M."/>
            <person name="Dorje P."/>
            <person name="Dorjee K."/>
            <person name="Dupes A."/>
            <person name="Elong R."/>
            <person name="Falk J."/>
            <person name="Farina A."/>
            <person name="Faro S."/>
            <person name="Ferguson D."/>
            <person name="Fisher S."/>
            <person name="Foley C.D."/>
            <person name="Franke A."/>
            <person name="Friedrich D."/>
            <person name="Gadbois L."/>
            <person name="Gearin G."/>
            <person name="Gearin C.R."/>
            <person name="Giannoukos G."/>
            <person name="Goode T."/>
            <person name="Graham J."/>
            <person name="Grandbois E."/>
            <person name="Grewal S."/>
            <person name="Gyaltsen K."/>
            <person name="Hafez N."/>
            <person name="Hagos B."/>
            <person name="Hall J."/>
            <person name="Henson C."/>
            <person name="Hollinger A."/>
            <person name="Honan T."/>
            <person name="Huard M.D."/>
            <person name="Hughes L."/>
            <person name="Hurhula B."/>
            <person name="Husby M.E."/>
            <person name="Kamat A."/>
            <person name="Kanga B."/>
            <person name="Kashin S."/>
            <person name="Khazanovich D."/>
            <person name="Kisner P."/>
            <person name="Lance K."/>
            <person name="Lara M."/>
            <person name="Lee W."/>
            <person name="Lennon N."/>
            <person name="Letendre F."/>
            <person name="LeVine R."/>
            <person name="Lipovsky A."/>
            <person name="Liu X."/>
            <person name="Liu J."/>
            <person name="Liu S."/>
            <person name="Lokyitsang T."/>
            <person name="Lokyitsang Y."/>
            <person name="Lubonja R."/>
            <person name="Lui A."/>
            <person name="MacDonald P."/>
            <person name="Magnisalis V."/>
            <person name="Maru K."/>
            <person name="Matthews C."/>
            <person name="McCusker W."/>
            <person name="McDonough S."/>
            <person name="Mehta T."/>
            <person name="Meldrim J."/>
            <person name="Meneus L."/>
            <person name="Mihai O."/>
            <person name="Mihalev A."/>
            <person name="Mihova T."/>
            <person name="Mittelman R."/>
            <person name="Mlenga V."/>
            <person name="Montmayeur A."/>
            <person name="Mulrain L."/>
            <person name="Navidi A."/>
            <person name="Naylor J."/>
            <person name="Negash T."/>
            <person name="Nguyen T."/>
            <person name="Nguyen N."/>
            <person name="Nicol R."/>
            <person name="Norbu C."/>
            <person name="Norbu N."/>
            <person name="Novod N."/>
            <person name="O'Neill B."/>
            <person name="Osman S."/>
            <person name="Markiewicz E."/>
            <person name="Oyono O.L."/>
            <person name="Patti C."/>
            <person name="Phunkhang P."/>
            <person name="Pierre F."/>
            <person name="Priest M."/>
            <person name="Raghuraman S."/>
            <person name="Rege F."/>
            <person name="Reyes R."/>
            <person name="Rise C."/>
            <person name="Rogov P."/>
            <person name="Ross K."/>
            <person name="Ryan E."/>
            <person name="Settipalli S."/>
            <person name="Shea T."/>
            <person name="Sherpa N."/>
            <person name="Shi L."/>
            <person name="Shih D."/>
            <person name="Sparrow T."/>
            <person name="Spaulding J."/>
            <person name="Stalker J."/>
            <person name="Stange-Thomann N."/>
            <person name="Stavropoulos S."/>
            <person name="Stone C."/>
            <person name="Strader C."/>
            <person name="Tesfaye S."/>
            <person name="Thomson T."/>
            <person name="Thoulutsang Y."/>
            <person name="Thoulutsang D."/>
            <person name="Topham K."/>
            <person name="Topping I."/>
            <person name="Tsamla T."/>
            <person name="Vassiliev H."/>
            <person name="Vo A."/>
            <person name="Wangchuk T."/>
            <person name="Wangdi T."/>
            <person name="Weiand M."/>
            <person name="Wilkinson J."/>
            <person name="Wilson A."/>
            <person name="Yadav S."/>
            <person name="Young G."/>
            <person name="Yu Q."/>
            <person name="Zembek L."/>
            <person name="Zhong D."/>
            <person name="Zimmer A."/>
            <person name="Zwirko Z."/>
            <person name="Jaffe D.B."/>
            <person name="Alvarez P."/>
            <person name="Brockman W."/>
            <person name="Butler J."/>
            <person name="Chin C."/>
            <person name="Gnerre S."/>
            <person name="Grabherr M."/>
            <person name="Kleber M."/>
            <person name="Mauceli E."/>
            <person name="MacCallum I."/>
        </authorList>
    </citation>
    <scope>NUCLEOTIDE SEQUENCE [LARGE SCALE GENOMIC DNA]</scope>
    <source>
        <strain evidence="3">Rob3c / Tucson 14021-0248.25</strain>
    </source>
</reference>
<dbReference type="HOGENOM" id="CLU_1054753_0_0_1"/>
<feature type="region of interest" description="Disordered" evidence="1">
    <location>
        <begin position="240"/>
        <end position="264"/>
    </location>
</feature>
<dbReference type="SUPFAM" id="SSF53098">
    <property type="entry name" value="Ribonuclease H-like"/>
    <property type="match status" value="1"/>
</dbReference>
<proteinExistence type="predicted"/>
<feature type="compositionally biased region" description="Basic and acidic residues" evidence="1">
    <location>
        <begin position="240"/>
        <end position="255"/>
    </location>
</feature>
<name>B4IMZ6_DROSE</name>
<dbReference type="AlphaFoldDB" id="B4IMZ6"/>
<sequence length="264" mass="29610">MLQCCPADHQGPQTWSALSGKAIAEKVRSTVVTLEVDDRAMAKLDVGRVYVKWFSFRCRSQVLTYACHRCMGFDLKFSECRQKDNVCRQCGQQVSQRGNVPKTQWTAGTAVTGGPSSWMGKVWAERKLRPYVEGYHFKVITNHMALKWHLTAPYTPQENTTERAKRTVKTMIAQFTGADQRTWDEHWPELQLAVNTSVAETTEYLPAFITRKRAEAAQCVVRRTDDWDCQVHTDAVGERGEIEGNLRAGSEKHGDGGAGSGAPL</sequence>
<accession>B4IMZ6</accession>
<evidence type="ECO:0000313" key="3">
    <source>
        <dbReference type="Proteomes" id="UP000001292"/>
    </source>
</evidence>
<dbReference type="InterPro" id="IPR012337">
    <property type="entry name" value="RNaseH-like_sf"/>
</dbReference>
<dbReference type="GO" id="GO:0003676">
    <property type="term" value="F:nucleic acid binding"/>
    <property type="evidence" value="ECO:0007669"/>
    <property type="project" value="InterPro"/>
</dbReference>
<keyword evidence="3" id="KW-1185">Reference proteome</keyword>
<gene>
    <name evidence="2" type="primary">Dsec\GM13549</name>
    <name evidence="2" type="ORF">Dsec_GM13549</name>
</gene>
<dbReference type="Gene3D" id="3.30.420.10">
    <property type="entry name" value="Ribonuclease H-like superfamily/Ribonuclease H"/>
    <property type="match status" value="1"/>
</dbReference>
<evidence type="ECO:0000313" key="2">
    <source>
        <dbReference type="EMBL" id="EDW53726.1"/>
    </source>
</evidence>